<feature type="compositionally biased region" description="Low complexity" evidence="1">
    <location>
        <begin position="60"/>
        <end position="71"/>
    </location>
</feature>
<reference evidence="3 4" key="1">
    <citation type="submission" date="2020-08" db="EMBL/GenBank/DDBJ databases">
        <title>Sequencing the genomes of 1000 actinobacteria strains.</title>
        <authorList>
            <person name="Klenk H.-P."/>
        </authorList>
    </citation>
    <scope>NUCLEOTIDE SEQUENCE [LARGE SCALE GENOMIC DNA]</scope>
    <source>
        <strain evidence="3 4">DSM 44230</strain>
    </source>
</reference>
<feature type="compositionally biased region" description="Pro residues" evidence="1">
    <location>
        <begin position="12"/>
        <end position="40"/>
    </location>
</feature>
<accession>A0A7W7C915</accession>
<evidence type="ECO:0000313" key="3">
    <source>
        <dbReference type="EMBL" id="MBB4675528.1"/>
    </source>
</evidence>
<dbReference type="RefSeq" id="WP_185001490.1">
    <property type="nucleotide sequence ID" value="NZ_BAAAUI010000040.1"/>
</dbReference>
<keyword evidence="2" id="KW-0472">Membrane</keyword>
<evidence type="ECO:0000256" key="1">
    <source>
        <dbReference type="SAM" id="MobiDB-lite"/>
    </source>
</evidence>
<dbReference type="EMBL" id="JACHMH010000001">
    <property type="protein sequence ID" value="MBB4675528.1"/>
    <property type="molecule type" value="Genomic_DNA"/>
</dbReference>
<keyword evidence="2" id="KW-0812">Transmembrane</keyword>
<feature type="transmembrane region" description="Helical" evidence="2">
    <location>
        <begin position="208"/>
        <end position="234"/>
    </location>
</feature>
<feature type="transmembrane region" description="Helical" evidence="2">
    <location>
        <begin position="313"/>
        <end position="345"/>
    </location>
</feature>
<organism evidence="3 4">
    <name type="scientific">Crossiella cryophila</name>
    <dbReference type="NCBI Taxonomy" id="43355"/>
    <lineage>
        <taxon>Bacteria</taxon>
        <taxon>Bacillati</taxon>
        <taxon>Actinomycetota</taxon>
        <taxon>Actinomycetes</taxon>
        <taxon>Pseudonocardiales</taxon>
        <taxon>Pseudonocardiaceae</taxon>
        <taxon>Crossiella</taxon>
    </lineage>
</organism>
<feature type="compositionally biased region" description="Pro residues" evidence="1">
    <location>
        <begin position="72"/>
        <end position="87"/>
    </location>
</feature>
<feature type="region of interest" description="Disordered" evidence="1">
    <location>
        <begin position="1"/>
        <end position="105"/>
    </location>
</feature>
<protein>
    <recommendedName>
        <fullName evidence="5">ABC-2 type transport system permease protein</fullName>
    </recommendedName>
</protein>
<evidence type="ECO:0000313" key="4">
    <source>
        <dbReference type="Proteomes" id="UP000533598"/>
    </source>
</evidence>
<feature type="transmembrane region" description="Helical" evidence="2">
    <location>
        <begin position="281"/>
        <end position="301"/>
    </location>
</feature>
<proteinExistence type="predicted"/>
<keyword evidence="2" id="KW-1133">Transmembrane helix</keyword>
<keyword evidence="4" id="KW-1185">Reference proteome</keyword>
<feature type="transmembrane region" description="Helical" evidence="2">
    <location>
        <begin position="134"/>
        <end position="156"/>
    </location>
</feature>
<feature type="transmembrane region" description="Helical" evidence="2">
    <location>
        <begin position="254"/>
        <end position="274"/>
    </location>
</feature>
<sequence>MTHGYPGGQPTPGYPPQPTGPQPTGPQPMPGGYPGQPMPGGPQGYPGQQPGFPPGPPTGGQPAVHPGQHPGLPGPPTGQQPAMPPGQLPGQPVQGHSGPLSNGPWAERAAKSASFLRLVLVEFRKLVGTRSDKIVLAFAPLFLIGVLCLIILPQFYLRSASDQILPNLLGVQLGQLLLFVAVIKLVAGEWQYKSVQPTLLVQPSRLRYMLAQLSVLVGVWLAGTLVTFIAGPLLVKTRAAMNVQSYWLGMRPGWTLGVIGLATALVLLSAMVIATLIPNTAAAVTVFFVAVPLLTFARAGLPEIIGLIYPLEAAYAMAGLGAGVAQTIVSVIVWLGLLVLGGLVVSRRDAG</sequence>
<name>A0A7W7C915_9PSEU</name>
<comment type="caution">
    <text evidence="3">The sequence shown here is derived from an EMBL/GenBank/DDBJ whole genome shotgun (WGS) entry which is preliminary data.</text>
</comment>
<feature type="transmembrane region" description="Helical" evidence="2">
    <location>
        <begin position="168"/>
        <end position="187"/>
    </location>
</feature>
<evidence type="ECO:0008006" key="5">
    <source>
        <dbReference type="Google" id="ProtNLM"/>
    </source>
</evidence>
<evidence type="ECO:0000256" key="2">
    <source>
        <dbReference type="SAM" id="Phobius"/>
    </source>
</evidence>
<dbReference type="AlphaFoldDB" id="A0A7W7C915"/>
<gene>
    <name evidence="3" type="ORF">HNR67_001646</name>
</gene>
<dbReference type="Proteomes" id="UP000533598">
    <property type="component" value="Unassembled WGS sequence"/>
</dbReference>